<reference evidence="4" key="1">
    <citation type="journal article" date="2019" name="Int. J. Syst. Evol. Microbiol.">
        <title>The Global Catalogue of Microorganisms (GCM) 10K type strain sequencing project: providing services to taxonomists for standard genome sequencing and annotation.</title>
        <authorList>
            <consortium name="The Broad Institute Genomics Platform"/>
            <consortium name="The Broad Institute Genome Sequencing Center for Infectious Disease"/>
            <person name="Wu L."/>
            <person name="Ma J."/>
        </authorList>
    </citation>
    <scope>NUCLEOTIDE SEQUENCE [LARGE SCALE GENOMIC DNA]</scope>
    <source>
        <strain evidence="4">KCTC 42911</strain>
    </source>
</reference>
<protein>
    <submittedName>
        <fullName evidence="3">DUF6455 family protein</fullName>
    </submittedName>
</protein>
<proteinExistence type="predicted"/>
<gene>
    <name evidence="3" type="ORF">ACFORG_09385</name>
</gene>
<organism evidence="3 4">
    <name type="scientific">Lutimaribacter marinistellae</name>
    <dbReference type="NCBI Taxonomy" id="1820329"/>
    <lineage>
        <taxon>Bacteria</taxon>
        <taxon>Pseudomonadati</taxon>
        <taxon>Pseudomonadota</taxon>
        <taxon>Alphaproteobacteria</taxon>
        <taxon>Rhodobacterales</taxon>
        <taxon>Roseobacteraceae</taxon>
        <taxon>Lutimaribacter</taxon>
    </lineage>
</organism>
<keyword evidence="4" id="KW-1185">Reference proteome</keyword>
<accession>A0ABV7TFF6</accession>
<dbReference type="Proteomes" id="UP001595629">
    <property type="component" value="Unassembled WGS sequence"/>
</dbReference>
<evidence type="ECO:0000313" key="4">
    <source>
        <dbReference type="Proteomes" id="UP001595629"/>
    </source>
</evidence>
<dbReference type="RefSeq" id="WP_386735162.1">
    <property type="nucleotide sequence ID" value="NZ_JBHRXI010000010.1"/>
</dbReference>
<dbReference type="EMBL" id="JBHRXI010000010">
    <property type="protein sequence ID" value="MFC3613968.1"/>
    <property type="molecule type" value="Genomic_DNA"/>
</dbReference>
<dbReference type="Pfam" id="PF20056">
    <property type="entry name" value="DUF6455"/>
    <property type="match status" value="1"/>
</dbReference>
<evidence type="ECO:0000313" key="3">
    <source>
        <dbReference type="EMBL" id="MFC3613968.1"/>
    </source>
</evidence>
<feature type="region of interest" description="Disordered" evidence="1">
    <location>
        <begin position="1"/>
        <end position="20"/>
    </location>
</feature>
<comment type="caution">
    <text evidence="3">The sequence shown here is derived from an EMBL/GenBank/DDBJ whole genome shotgun (WGS) entry which is preliminary data.</text>
</comment>
<evidence type="ECO:0000256" key="1">
    <source>
        <dbReference type="SAM" id="MobiDB-lite"/>
    </source>
</evidence>
<evidence type="ECO:0000259" key="2">
    <source>
        <dbReference type="Pfam" id="PF20056"/>
    </source>
</evidence>
<sequence>MPGLAGRARNSSDCAGNMSEPRTLCRAQSWSGDAAMIVQGLGAIDHHFFLTRGVARAMGISLTDAMAQGRLTAEGYADMVARCRGSDCAGNCQLWLAHQAAQAKEAPRDCVNADALNRLR</sequence>
<name>A0ABV7TFF6_9RHOB</name>
<dbReference type="InterPro" id="IPR045601">
    <property type="entry name" value="DUF6455"/>
</dbReference>
<feature type="domain" description="DUF6455" evidence="2">
    <location>
        <begin position="39"/>
        <end position="120"/>
    </location>
</feature>